<dbReference type="GO" id="GO:0004984">
    <property type="term" value="F:olfactory receptor activity"/>
    <property type="evidence" value="ECO:0007669"/>
    <property type="project" value="InterPro"/>
</dbReference>
<protein>
    <recommendedName>
        <fullName evidence="13">Odorant receptor</fullName>
    </recommendedName>
</protein>
<evidence type="ECO:0000256" key="7">
    <source>
        <dbReference type="ARBA" id="ARBA00023136"/>
    </source>
</evidence>
<evidence type="ECO:0000313" key="11">
    <source>
        <dbReference type="EMBL" id="KAH0553545.1"/>
    </source>
</evidence>
<feature type="transmembrane region" description="Helical" evidence="10">
    <location>
        <begin position="82"/>
        <end position="103"/>
    </location>
</feature>
<evidence type="ECO:0008006" key="13">
    <source>
        <dbReference type="Google" id="ProtNLM"/>
    </source>
</evidence>
<dbReference type="GO" id="GO:0007165">
    <property type="term" value="P:signal transduction"/>
    <property type="evidence" value="ECO:0007669"/>
    <property type="project" value="UniProtKB-KW"/>
</dbReference>
<evidence type="ECO:0000256" key="5">
    <source>
        <dbReference type="ARBA" id="ARBA00022725"/>
    </source>
</evidence>
<dbReference type="GO" id="GO:0005886">
    <property type="term" value="C:plasma membrane"/>
    <property type="evidence" value="ECO:0007669"/>
    <property type="project" value="UniProtKB-SubCell"/>
</dbReference>
<feature type="transmembrane region" description="Helical" evidence="10">
    <location>
        <begin position="50"/>
        <end position="70"/>
    </location>
</feature>
<feature type="transmembrane region" description="Helical" evidence="10">
    <location>
        <begin position="639"/>
        <end position="661"/>
    </location>
</feature>
<feature type="transmembrane region" description="Helical" evidence="10">
    <location>
        <begin position="136"/>
        <end position="160"/>
    </location>
</feature>
<evidence type="ECO:0000256" key="2">
    <source>
        <dbReference type="ARBA" id="ARBA00022475"/>
    </source>
</evidence>
<dbReference type="Pfam" id="PF02949">
    <property type="entry name" value="7tm_6"/>
    <property type="match status" value="2"/>
</dbReference>
<evidence type="ECO:0000256" key="10">
    <source>
        <dbReference type="SAM" id="Phobius"/>
    </source>
</evidence>
<feature type="transmembrane region" description="Helical" evidence="10">
    <location>
        <begin position="282"/>
        <end position="304"/>
    </location>
</feature>
<evidence type="ECO:0000256" key="8">
    <source>
        <dbReference type="ARBA" id="ARBA00023170"/>
    </source>
</evidence>
<dbReference type="GO" id="GO:0005549">
    <property type="term" value="F:odorant binding"/>
    <property type="evidence" value="ECO:0007669"/>
    <property type="project" value="InterPro"/>
</dbReference>
<feature type="transmembrane region" description="Helical" evidence="10">
    <location>
        <begin position="254"/>
        <end position="276"/>
    </location>
</feature>
<evidence type="ECO:0000256" key="1">
    <source>
        <dbReference type="ARBA" id="ARBA00004651"/>
    </source>
</evidence>
<reference evidence="11 12" key="1">
    <citation type="journal article" date="2021" name="J. Hered.">
        <title>A chromosome-level genome assembly of the parasitoid wasp, Cotesia glomerata (Hymenoptera: Braconidae).</title>
        <authorList>
            <person name="Pinto B.J."/>
            <person name="Weis J.J."/>
            <person name="Gamble T."/>
            <person name="Ode P.J."/>
            <person name="Paul R."/>
            <person name="Zaspel J.M."/>
        </authorList>
    </citation>
    <scope>NUCLEOTIDE SEQUENCE [LARGE SCALE GENOMIC DNA]</scope>
    <source>
        <strain evidence="11">CgM1</strain>
    </source>
</reference>
<proteinExistence type="predicted"/>
<dbReference type="InterPro" id="IPR004117">
    <property type="entry name" value="7tm6_olfct_rcpt"/>
</dbReference>
<comment type="subcellular location">
    <subcellularLocation>
        <location evidence="1">Cell membrane</location>
        <topology evidence="1">Multi-pass membrane protein</topology>
    </subcellularLocation>
</comment>
<evidence type="ECO:0000256" key="9">
    <source>
        <dbReference type="ARBA" id="ARBA00023224"/>
    </source>
</evidence>
<dbReference type="PANTHER" id="PTHR21137">
    <property type="entry name" value="ODORANT RECEPTOR"/>
    <property type="match status" value="1"/>
</dbReference>
<sequence>MKPAIRRLGFENGRFEVTPEIAVYFTRITVYLTCIWAPTGRLNLIFFEAFLWFSIFLSLGLCFPLIVSVIKFIDDTLVVMKSCILISAIIQFMLKVIVCRIYRDELQELGSSLNDFIKNVSQNDRLYLQKYVDKCWMFHGYMTCSYYMTTTAVLMGPLVLPENLPSSAVYPFPVDHPVVVAIAYVHQVIVGYQCSAGMALDCQAALFLWYLSARFEILISQVENVSSVKEMGDFVRTHQEILRFADRVIRPIRLIVLTTVTMTKIGMIFGAIVLILDGPITVKVQFTILVISSTISIYVSIWAADNLLTLSSESVSEKIFSTTATHSTIMRKLWMSVIHRVQKPITINIPGFLESICNDYYANLLSKAFSLFTAMRTLPALCSSTASMKPAIRRLGSENGGSKVTPEAAVSFTRLTVWLTCIWAPTGRLNLILFEAFLWFSIFLCLGFFFPLIVSVIKFIDDTFVVMKSFIQLSAIVNFVVKVIVCRIYRKELKELGGSLNDFIKNASQNDRLYLQKYVNKCWMFHGYMTCSYYMTTTAVLMGPLVLPENLPSSAVYPFPVDHPAVVAIVYAHQVIVGYQCSAGMALDCQAALFLWYLSARFEILISEVENVSSVKEMGDFVRTHQEILRFADRVIRPIRFIVLTTVTMTKIGMIFGALVLISDEPIAIKLQFSILVVSATINIYVCTWAADNLLTVSSESISEKIFSTTAKHPPIIRKLWLSVIHRTQKPITINIPGFLETLSNEYYANFLSTAFSVFTAMHAVRRTMDVATATVVHILSILGRLKST</sequence>
<organism evidence="11 12">
    <name type="scientific">Cotesia glomerata</name>
    <name type="common">Lepidopteran parasitic wasp</name>
    <name type="synonym">Apanteles glomeratus</name>
    <dbReference type="NCBI Taxonomy" id="32391"/>
    <lineage>
        <taxon>Eukaryota</taxon>
        <taxon>Metazoa</taxon>
        <taxon>Ecdysozoa</taxon>
        <taxon>Arthropoda</taxon>
        <taxon>Hexapoda</taxon>
        <taxon>Insecta</taxon>
        <taxon>Pterygota</taxon>
        <taxon>Neoptera</taxon>
        <taxon>Endopterygota</taxon>
        <taxon>Hymenoptera</taxon>
        <taxon>Apocrita</taxon>
        <taxon>Ichneumonoidea</taxon>
        <taxon>Braconidae</taxon>
        <taxon>Microgastrinae</taxon>
        <taxon>Cotesia</taxon>
    </lineage>
</organism>
<feature type="transmembrane region" description="Helical" evidence="10">
    <location>
        <begin position="436"/>
        <end position="457"/>
    </location>
</feature>
<keyword evidence="2" id="KW-1003">Cell membrane</keyword>
<comment type="caution">
    <text evidence="11">The sequence shown here is derived from an EMBL/GenBank/DDBJ whole genome shotgun (WGS) entry which is preliminary data.</text>
</comment>
<evidence type="ECO:0000256" key="6">
    <source>
        <dbReference type="ARBA" id="ARBA00022989"/>
    </source>
</evidence>
<feature type="transmembrane region" description="Helical" evidence="10">
    <location>
        <begin position="469"/>
        <end position="489"/>
    </location>
</feature>
<dbReference type="PANTHER" id="PTHR21137:SF35">
    <property type="entry name" value="ODORANT RECEPTOR 19A-RELATED"/>
    <property type="match status" value="1"/>
</dbReference>
<dbReference type="AlphaFoldDB" id="A0AAV7ILF8"/>
<keyword evidence="4 10" id="KW-0812">Transmembrane</keyword>
<keyword evidence="12" id="KW-1185">Reference proteome</keyword>
<keyword evidence="3" id="KW-0716">Sensory transduction</keyword>
<dbReference type="Proteomes" id="UP000826195">
    <property type="component" value="Unassembled WGS sequence"/>
</dbReference>
<evidence type="ECO:0000313" key="12">
    <source>
        <dbReference type="Proteomes" id="UP000826195"/>
    </source>
</evidence>
<evidence type="ECO:0000256" key="3">
    <source>
        <dbReference type="ARBA" id="ARBA00022606"/>
    </source>
</evidence>
<name>A0AAV7ILF8_COTGL</name>
<gene>
    <name evidence="11" type="ORF">KQX54_002097</name>
</gene>
<keyword evidence="7 10" id="KW-0472">Membrane</keyword>
<keyword evidence="5" id="KW-0552">Olfaction</keyword>
<keyword evidence="8" id="KW-0675">Receptor</keyword>
<evidence type="ECO:0000256" key="4">
    <source>
        <dbReference type="ARBA" id="ARBA00022692"/>
    </source>
</evidence>
<dbReference type="EMBL" id="JAHXZJ010001119">
    <property type="protein sequence ID" value="KAH0553545.1"/>
    <property type="molecule type" value="Genomic_DNA"/>
</dbReference>
<keyword evidence="6 10" id="KW-1133">Transmembrane helix</keyword>
<feature type="transmembrane region" description="Helical" evidence="10">
    <location>
        <begin position="525"/>
        <end position="547"/>
    </location>
</feature>
<accession>A0AAV7ILF8</accession>
<keyword evidence="9" id="KW-0807">Transducer</keyword>